<dbReference type="InterPro" id="IPR004358">
    <property type="entry name" value="Sig_transdc_His_kin-like_C"/>
</dbReference>
<gene>
    <name evidence="16" type="primary">qseC</name>
    <name evidence="16" type="ORF">GCM10007907_21650</name>
</gene>
<dbReference type="RefSeq" id="WP_284196479.1">
    <property type="nucleotide sequence ID" value="NZ_BSOG01000002.1"/>
</dbReference>
<dbReference type="InterPro" id="IPR050428">
    <property type="entry name" value="TCS_sensor_his_kinase"/>
</dbReference>
<dbReference type="PROSITE" id="PS50109">
    <property type="entry name" value="HIS_KIN"/>
    <property type="match status" value="1"/>
</dbReference>
<dbReference type="InterPro" id="IPR003594">
    <property type="entry name" value="HATPase_dom"/>
</dbReference>
<keyword evidence="11" id="KW-0902">Two-component regulatory system</keyword>
<evidence type="ECO:0000256" key="7">
    <source>
        <dbReference type="ARBA" id="ARBA00022741"/>
    </source>
</evidence>
<evidence type="ECO:0000259" key="14">
    <source>
        <dbReference type="PROSITE" id="PS50109"/>
    </source>
</evidence>
<dbReference type="PANTHER" id="PTHR45436">
    <property type="entry name" value="SENSOR HISTIDINE KINASE YKOH"/>
    <property type="match status" value="1"/>
</dbReference>
<keyword evidence="5" id="KW-0808">Transferase</keyword>
<dbReference type="Gene3D" id="3.30.565.10">
    <property type="entry name" value="Histidine kinase-like ATPase, C-terminal domain"/>
    <property type="match status" value="1"/>
</dbReference>
<accession>A0ABQ5YJ52</accession>
<dbReference type="SMART" id="SM00387">
    <property type="entry name" value="HATPase_c"/>
    <property type="match status" value="1"/>
</dbReference>
<organism evidence="16 17">
    <name type="scientific">Chitinimonas prasina</name>
    <dbReference type="NCBI Taxonomy" id="1434937"/>
    <lineage>
        <taxon>Bacteria</taxon>
        <taxon>Pseudomonadati</taxon>
        <taxon>Pseudomonadota</taxon>
        <taxon>Betaproteobacteria</taxon>
        <taxon>Neisseriales</taxon>
        <taxon>Chitinibacteraceae</taxon>
        <taxon>Chitinimonas</taxon>
    </lineage>
</organism>
<dbReference type="Pfam" id="PF08521">
    <property type="entry name" value="2CSK_N"/>
    <property type="match status" value="1"/>
</dbReference>
<dbReference type="InterPro" id="IPR003661">
    <property type="entry name" value="HisK_dim/P_dom"/>
</dbReference>
<dbReference type="SUPFAM" id="SSF47384">
    <property type="entry name" value="Homodimeric domain of signal transducing histidine kinase"/>
    <property type="match status" value="1"/>
</dbReference>
<dbReference type="InterPro" id="IPR036890">
    <property type="entry name" value="HATPase_C_sf"/>
</dbReference>
<evidence type="ECO:0000256" key="2">
    <source>
        <dbReference type="ARBA" id="ARBA00004141"/>
    </source>
</evidence>
<feature type="domain" description="HAMP" evidence="15">
    <location>
        <begin position="172"/>
        <end position="224"/>
    </location>
</feature>
<evidence type="ECO:0000256" key="6">
    <source>
        <dbReference type="ARBA" id="ARBA00022692"/>
    </source>
</evidence>
<dbReference type="PANTHER" id="PTHR45436:SF14">
    <property type="entry name" value="SENSOR PROTEIN QSEC"/>
    <property type="match status" value="1"/>
</dbReference>
<evidence type="ECO:0000259" key="15">
    <source>
        <dbReference type="PROSITE" id="PS50885"/>
    </source>
</evidence>
<evidence type="ECO:0000256" key="8">
    <source>
        <dbReference type="ARBA" id="ARBA00022777"/>
    </source>
</evidence>
<evidence type="ECO:0000256" key="13">
    <source>
        <dbReference type="SAM" id="Phobius"/>
    </source>
</evidence>
<comment type="subcellular location">
    <subcellularLocation>
        <location evidence="2">Membrane</location>
        <topology evidence="2">Multi-pass membrane protein</topology>
    </subcellularLocation>
</comment>
<dbReference type="Gene3D" id="1.10.287.130">
    <property type="match status" value="1"/>
</dbReference>
<reference evidence="17" key="1">
    <citation type="journal article" date="2019" name="Int. J. Syst. Evol. Microbiol.">
        <title>The Global Catalogue of Microorganisms (GCM) 10K type strain sequencing project: providing services to taxonomists for standard genome sequencing and annotation.</title>
        <authorList>
            <consortium name="The Broad Institute Genomics Platform"/>
            <consortium name="The Broad Institute Genome Sequencing Center for Infectious Disease"/>
            <person name="Wu L."/>
            <person name="Ma J."/>
        </authorList>
    </citation>
    <scope>NUCLEOTIDE SEQUENCE [LARGE SCALE GENOMIC DNA]</scope>
    <source>
        <strain evidence="17">NBRC 110044</strain>
    </source>
</reference>
<dbReference type="PRINTS" id="PR00344">
    <property type="entry name" value="BCTRLSENSOR"/>
</dbReference>
<dbReference type="EC" id="2.7.13.3" evidence="3"/>
<dbReference type="Pfam" id="PF02518">
    <property type="entry name" value="HATPase_c"/>
    <property type="match status" value="1"/>
</dbReference>
<dbReference type="GO" id="GO:0016301">
    <property type="term" value="F:kinase activity"/>
    <property type="evidence" value="ECO:0007669"/>
    <property type="project" value="UniProtKB-KW"/>
</dbReference>
<comment type="caution">
    <text evidence="16">The sequence shown here is derived from an EMBL/GenBank/DDBJ whole genome shotgun (WGS) entry which is preliminary data.</text>
</comment>
<feature type="transmembrane region" description="Helical" evidence="13">
    <location>
        <begin position="156"/>
        <end position="176"/>
    </location>
</feature>
<dbReference type="SMART" id="SM00388">
    <property type="entry name" value="HisKA"/>
    <property type="match status" value="1"/>
</dbReference>
<feature type="domain" description="Histidine kinase" evidence="14">
    <location>
        <begin position="232"/>
        <end position="440"/>
    </location>
</feature>
<dbReference type="Pfam" id="PF00512">
    <property type="entry name" value="HisKA"/>
    <property type="match status" value="1"/>
</dbReference>
<sequence>MMGRSLRGRLIRLLLGVLAPVWLLLAVASYLYMLQEVDELFDHQLEQVAATLFSLDMGQIQAAVDAPGLHAFNDDDAFAAWAWDLQGRPVFRSQAAPELAFRQSGERLQTLEIGGQRWRVLWVKEPLRDRWLAVARPWYERDELAAGLAVGLGSPWLLSLMVMVVLIWMAVGRGLAPLEDLSRQIAARRPDDLSPVLASAIPDEAQPLMAEINLLMTRLEAALENERRFTADASHELRTPLAAISAQLEVAMAEPVAAARQHALAQALAGVSRATRLTEQLLLLARLDHLAAVPDAGVFDLLLLAREELADCACQAMGRGIELSLDGEPSMLFGSASLLRLAVRNLLDNAINHAPSGGHVAVSLETMAGRLSLSVQDNGPGVPDAALARLGERFYRLDSVLPGSGLGLSIVRRVVALHGAELDFSNRGGLCASLVFPVIASTA</sequence>
<evidence type="ECO:0000256" key="1">
    <source>
        <dbReference type="ARBA" id="ARBA00000085"/>
    </source>
</evidence>
<keyword evidence="4" id="KW-0597">Phosphoprotein</keyword>
<evidence type="ECO:0000256" key="12">
    <source>
        <dbReference type="ARBA" id="ARBA00023136"/>
    </source>
</evidence>
<dbReference type="InterPro" id="IPR013727">
    <property type="entry name" value="2CSK_N"/>
</dbReference>
<dbReference type="Gene3D" id="1.20.5.1040">
    <property type="entry name" value="Sensor protein qsec"/>
    <property type="match status" value="1"/>
</dbReference>
<evidence type="ECO:0000256" key="5">
    <source>
        <dbReference type="ARBA" id="ARBA00022679"/>
    </source>
</evidence>
<evidence type="ECO:0000256" key="10">
    <source>
        <dbReference type="ARBA" id="ARBA00022989"/>
    </source>
</evidence>
<dbReference type="CDD" id="cd00082">
    <property type="entry name" value="HisKA"/>
    <property type="match status" value="1"/>
</dbReference>
<keyword evidence="9" id="KW-0067">ATP-binding</keyword>
<dbReference type="PROSITE" id="PS50885">
    <property type="entry name" value="HAMP"/>
    <property type="match status" value="1"/>
</dbReference>
<evidence type="ECO:0000256" key="9">
    <source>
        <dbReference type="ARBA" id="ARBA00022840"/>
    </source>
</evidence>
<keyword evidence="12 13" id="KW-0472">Membrane</keyword>
<proteinExistence type="predicted"/>
<keyword evidence="17" id="KW-1185">Reference proteome</keyword>
<protein>
    <recommendedName>
        <fullName evidence="3">histidine kinase</fullName>
        <ecNumber evidence="3">2.7.13.3</ecNumber>
    </recommendedName>
</protein>
<comment type="catalytic activity">
    <reaction evidence="1">
        <text>ATP + protein L-histidine = ADP + protein N-phospho-L-histidine.</text>
        <dbReference type="EC" id="2.7.13.3"/>
    </reaction>
</comment>
<dbReference type="InterPro" id="IPR003660">
    <property type="entry name" value="HAMP_dom"/>
</dbReference>
<dbReference type="InterPro" id="IPR036097">
    <property type="entry name" value="HisK_dim/P_sf"/>
</dbReference>
<evidence type="ECO:0000256" key="3">
    <source>
        <dbReference type="ARBA" id="ARBA00012438"/>
    </source>
</evidence>
<evidence type="ECO:0000313" key="17">
    <source>
        <dbReference type="Proteomes" id="UP001156706"/>
    </source>
</evidence>
<keyword evidence="10 13" id="KW-1133">Transmembrane helix</keyword>
<keyword evidence="8 16" id="KW-0418">Kinase</keyword>
<evidence type="ECO:0000256" key="11">
    <source>
        <dbReference type="ARBA" id="ARBA00023012"/>
    </source>
</evidence>
<evidence type="ECO:0000256" key="4">
    <source>
        <dbReference type="ARBA" id="ARBA00022553"/>
    </source>
</evidence>
<dbReference type="Proteomes" id="UP001156706">
    <property type="component" value="Unassembled WGS sequence"/>
</dbReference>
<keyword evidence="7" id="KW-0547">Nucleotide-binding</keyword>
<name>A0ABQ5YJ52_9NEIS</name>
<evidence type="ECO:0000313" key="16">
    <source>
        <dbReference type="EMBL" id="GLR13375.1"/>
    </source>
</evidence>
<dbReference type="EMBL" id="BSOG01000002">
    <property type="protein sequence ID" value="GLR13375.1"/>
    <property type="molecule type" value="Genomic_DNA"/>
</dbReference>
<dbReference type="SUPFAM" id="SSF55874">
    <property type="entry name" value="ATPase domain of HSP90 chaperone/DNA topoisomerase II/histidine kinase"/>
    <property type="match status" value="1"/>
</dbReference>
<dbReference type="CDD" id="cd00075">
    <property type="entry name" value="HATPase"/>
    <property type="match status" value="1"/>
</dbReference>
<keyword evidence="6 13" id="KW-0812">Transmembrane</keyword>
<dbReference type="InterPro" id="IPR005467">
    <property type="entry name" value="His_kinase_dom"/>
</dbReference>